<evidence type="ECO:0000256" key="6">
    <source>
        <dbReference type="ARBA" id="ARBA00023273"/>
    </source>
</evidence>
<dbReference type="AlphaFoldDB" id="A0AAE0C686"/>
<name>A0AAE0C686_9CHLO</name>
<dbReference type="PROSITE" id="PS50294">
    <property type="entry name" value="WD_REPEATS_REGION"/>
    <property type="match status" value="1"/>
</dbReference>
<keyword evidence="5" id="KW-0969">Cilium</keyword>
<protein>
    <recommendedName>
        <fullName evidence="2">Intraflagellar transport protein 122 homolog</fullName>
    </recommendedName>
</protein>
<dbReference type="FunFam" id="2.130.10.10:FF:000176">
    <property type="entry name" value="Intraflagellar transport protein 122 homolog"/>
    <property type="match status" value="1"/>
</dbReference>
<dbReference type="InterPro" id="IPR036322">
    <property type="entry name" value="WD40_repeat_dom_sf"/>
</dbReference>
<dbReference type="Pfam" id="PF23377">
    <property type="entry name" value="Beta-prop_IFT122_2nd"/>
    <property type="match status" value="1"/>
</dbReference>
<evidence type="ECO:0000259" key="12">
    <source>
        <dbReference type="Pfam" id="PF25295"/>
    </source>
</evidence>
<keyword evidence="14" id="KW-1185">Reference proteome</keyword>
<dbReference type="EMBL" id="LGRX02027929">
    <property type="protein sequence ID" value="KAK3248624.1"/>
    <property type="molecule type" value="Genomic_DNA"/>
</dbReference>
<feature type="region of interest" description="Disordered" evidence="8">
    <location>
        <begin position="1069"/>
        <end position="1089"/>
    </location>
</feature>
<comment type="caution">
    <text evidence="13">The sequence shown here is derived from an EMBL/GenBank/DDBJ whole genome shotgun (WGS) entry which is preliminary data.</text>
</comment>
<proteinExistence type="predicted"/>
<gene>
    <name evidence="13" type="ORF">CYMTET_41915</name>
</gene>
<dbReference type="InterPro" id="IPR057411">
    <property type="entry name" value="TPR_IFT122"/>
</dbReference>
<dbReference type="Pfam" id="PF25144">
    <property type="entry name" value="Zn_ribbon_IFT122"/>
    <property type="match status" value="1"/>
</dbReference>
<dbReference type="InterPro" id="IPR056152">
    <property type="entry name" value="Beta-prop_IFT122_2nd"/>
</dbReference>
<dbReference type="GO" id="GO:0035721">
    <property type="term" value="P:intraciliary retrograde transport"/>
    <property type="evidence" value="ECO:0007669"/>
    <property type="project" value="TreeGrafter"/>
</dbReference>
<dbReference type="GO" id="GO:0030991">
    <property type="term" value="C:intraciliary transport particle A"/>
    <property type="evidence" value="ECO:0007669"/>
    <property type="project" value="TreeGrafter"/>
</dbReference>
<evidence type="ECO:0000256" key="2">
    <source>
        <dbReference type="ARBA" id="ARBA00019442"/>
    </source>
</evidence>
<keyword evidence="6" id="KW-0966">Cell projection</keyword>
<keyword evidence="3 7" id="KW-0853">WD repeat</keyword>
<dbReference type="InterPro" id="IPR056153">
    <property type="entry name" value="Beta-prop_IFT122_1st"/>
</dbReference>
<dbReference type="InterPro" id="IPR056838">
    <property type="entry name" value="Zn_ribbon_IFT122"/>
</dbReference>
<dbReference type="PANTHER" id="PTHR12764:SF4">
    <property type="entry name" value="INTRAFLAGELLAR TRANSPORT PROTEIN 122 HOMOLOG"/>
    <property type="match status" value="1"/>
</dbReference>
<reference evidence="13 14" key="1">
    <citation type="journal article" date="2015" name="Genome Biol. Evol.">
        <title>Comparative Genomics of a Bacterivorous Green Alga Reveals Evolutionary Causalities and Consequences of Phago-Mixotrophic Mode of Nutrition.</title>
        <authorList>
            <person name="Burns J.A."/>
            <person name="Paasch A."/>
            <person name="Narechania A."/>
            <person name="Kim E."/>
        </authorList>
    </citation>
    <scope>NUCLEOTIDE SEQUENCE [LARGE SCALE GENOMIC DNA]</scope>
    <source>
        <strain evidence="13 14">PLY_AMNH</strain>
    </source>
</reference>
<evidence type="ECO:0000313" key="14">
    <source>
        <dbReference type="Proteomes" id="UP001190700"/>
    </source>
</evidence>
<keyword evidence="4" id="KW-0677">Repeat</keyword>
<evidence type="ECO:0000259" key="10">
    <source>
        <dbReference type="Pfam" id="PF23381"/>
    </source>
</evidence>
<dbReference type="FunFam" id="1.25.40.470:FF:000029">
    <property type="entry name" value="Intraflagellar transport protein 122"/>
    <property type="match status" value="1"/>
</dbReference>
<evidence type="ECO:0000256" key="3">
    <source>
        <dbReference type="ARBA" id="ARBA00022574"/>
    </source>
</evidence>
<evidence type="ECO:0000256" key="8">
    <source>
        <dbReference type="SAM" id="MobiDB-lite"/>
    </source>
</evidence>
<feature type="repeat" description="WD" evidence="7">
    <location>
        <begin position="55"/>
        <end position="86"/>
    </location>
</feature>
<dbReference type="Pfam" id="PF25295">
    <property type="entry name" value="TPR_IFT122"/>
    <property type="match status" value="1"/>
</dbReference>
<dbReference type="PROSITE" id="PS50082">
    <property type="entry name" value="WD_REPEATS_2"/>
    <property type="match status" value="1"/>
</dbReference>
<comment type="subcellular location">
    <subcellularLocation>
        <location evidence="1">Cell projection</location>
        <location evidence="1">Cilium</location>
    </subcellularLocation>
</comment>
<sequence>MRAVVAWSDKVPDRDGVKSVCYDIAFKPDGTQLVTGVGSRVLVYDAVDGDLLHSLKGHKDTVYCVAYSRDGKRFASGGADKTIIIWTHKAEGILKYSHNDAIQSLAYNPVTQQLASATAGDFGLWSPEQKSVAKHKVSSKILSMAWTNDGQYLALGQFNGNISIRDKGGSEKVLIERTAPIWTLCWNPSRDEAYDILAVGCWDGTLSFYQLSGIQVGKDKDMGFDPCSVSYFSNGEYICCGGTDKKVGLITKEGTRLTTIAERDSWVWCAKPRPKQNYVVVGCEDGTISMYQLIFSTVHGLYQDRYAYRDFMTDVIIQHLITEQKVRIKCRDYVKKIAVYKDRLAVQLPDRVIIYELSHDDAFDMHYRVSTKIQKRLDCNLLVVTSMHVILCQEKKLQLYSFDGVKEREWVLESVIRYIKVVGGPAGREGLLVGLKSGLILKIFIDNQFPIQLIKHTTSIRCLDLSASRGKLAVVDENTNVMVYDLLSKELLFEEKNANSVAWNTEMEEMFCFSGNGMLSIKTGSFPIHQQKLQGFVVGFKGSKIFCLHYVCMQTIDVPQSASLYRYLEKHDFATGYKVACLGVTESDWRMLAMEALQGMSLEIARKAFIRVRDMRYIELLNRIEQGRKTGQEDSLYLAEILAYQGRYQEAAKMYAKCNRVELAMEMFSDLRQFEEAKAWAEEYAKGKGDSTSVQELIHRQAEWSEEVNDYEAAADMYLKAKKYDRAIQIIGKNEWADKLLEVMRSLGKMETKALALCASFFRKWGNHQYAKETYIKLGDIKSLIGLHVESHKWDDAFVLLKTNSEYTDEVYLPYAKYLALNDKFDEARLAYKNAGRPDQSTFMLEQLTHNAVMENRFNDAAYYFWLLARECLDEVTNPPHALTEQDRRMLERFRDLYERAQVYYAYYFIYHCMDEPFHSVFPSTLLNIGRFLLCKFSERPEMPLGVSLAYVLHTLAKHGEALGAYKTARFAYNKLQSLKMPSGWHEQIDLACVITRSKPFSDKEDLLPVCYRCGTVNPLVNSHGDVCINCGAVFIRSFITFEHLPLVEFELERGISDTEAMQLLEMPPPRNNMLRAPQKHSRQQDGFTERVTDGHERLTFDDEPQEEMLMNMDDPFHQQMAVPHSSVVVDRNILRMLDRSEVLVRTWPCPALPNQYFRIMDPDLPLVIDEGGQFYEADEFELSMLEHGHSPFTRQSTKEKPNIGIVQ</sequence>
<dbReference type="GO" id="GO:1905515">
    <property type="term" value="P:non-motile cilium assembly"/>
    <property type="evidence" value="ECO:0007669"/>
    <property type="project" value="TreeGrafter"/>
</dbReference>
<dbReference type="PANTHER" id="PTHR12764">
    <property type="entry name" value="WD REPEAT DOMAIN-RELATED"/>
    <property type="match status" value="1"/>
</dbReference>
<dbReference type="Pfam" id="PF23381">
    <property type="entry name" value="Beta-prop_IFT122_1st"/>
    <property type="match status" value="2"/>
</dbReference>
<evidence type="ECO:0000256" key="5">
    <source>
        <dbReference type="ARBA" id="ARBA00023069"/>
    </source>
</evidence>
<accession>A0AAE0C686</accession>
<dbReference type="FunFam" id="2.130.10.10:FF:002087">
    <property type="entry name" value="Intraflagellar transport protein 122"/>
    <property type="match status" value="1"/>
</dbReference>
<feature type="domain" description="IFT122 first beta-propeller" evidence="10">
    <location>
        <begin position="2"/>
        <end position="190"/>
    </location>
</feature>
<evidence type="ECO:0000256" key="1">
    <source>
        <dbReference type="ARBA" id="ARBA00004138"/>
    </source>
</evidence>
<dbReference type="GO" id="GO:0061512">
    <property type="term" value="P:protein localization to cilium"/>
    <property type="evidence" value="ECO:0007669"/>
    <property type="project" value="TreeGrafter"/>
</dbReference>
<dbReference type="GO" id="GO:0097730">
    <property type="term" value="C:non-motile cilium"/>
    <property type="evidence" value="ECO:0007669"/>
    <property type="project" value="TreeGrafter"/>
</dbReference>
<dbReference type="SMART" id="SM00320">
    <property type="entry name" value="WD40"/>
    <property type="match status" value="8"/>
</dbReference>
<feature type="domain" description="IFT122 zinc ribbon" evidence="11">
    <location>
        <begin position="1005"/>
        <end position="1048"/>
    </location>
</feature>
<evidence type="ECO:0000256" key="7">
    <source>
        <dbReference type="PROSITE-ProRule" id="PRU00221"/>
    </source>
</evidence>
<feature type="domain" description="Intraflagellar transport protein 122 homolog TPR" evidence="12">
    <location>
        <begin position="560"/>
        <end position="947"/>
    </location>
</feature>
<evidence type="ECO:0000256" key="4">
    <source>
        <dbReference type="ARBA" id="ARBA00022737"/>
    </source>
</evidence>
<evidence type="ECO:0000259" key="11">
    <source>
        <dbReference type="Pfam" id="PF25144"/>
    </source>
</evidence>
<dbReference type="SUPFAM" id="SSF50978">
    <property type="entry name" value="WD40 repeat-like"/>
    <property type="match status" value="2"/>
</dbReference>
<dbReference type="Gene3D" id="1.25.40.470">
    <property type="match status" value="1"/>
</dbReference>
<dbReference type="Gene3D" id="2.130.10.10">
    <property type="entry name" value="YVTN repeat-like/Quinoprotein amine dehydrogenase"/>
    <property type="match status" value="2"/>
</dbReference>
<feature type="domain" description="IFT122 second beta-propeller" evidence="9">
    <location>
        <begin position="299"/>
        <end position="553"/>
    </location>
</feature>
<dbReference type="InterPro" id="IPR015943">
    <property type="entry name" value="WD40/YVTN_repeat-like_dom_sf"/>
</dbReference>
<dbReference type="Proteomes" id="UP001190700">
    <property type="component" value="Unassembled WGS sequence"/>
</dbReference>
<organism evidence="13 14">
    <name type="scientific">Cymbomonas tetramitiformis</name>
    <dbReference type="NCBI Taxonomy" id="36881"/>
    <lineage>
        <taxon>Eukaryota</taxon>
        <taxon>Viridiplantae</taxon>
        <taxon>Chlorophyta</taxon>
        <taxon>Pyramimonadophyceae</taxon>
        <taxon>Pyramimonadales</taxon>
        <taxon>Pyramimonadaceae</taxon>
        <taxon>Cymbomonas</taxon>
    </lineage>
</organism>
<dbReference type="InterPro" id="IPR001680">
    <property type="entry name" value="WD40_rpt"/>
</dbReference>
<feature type="domain" description="IFT122 first beta-propeller" evidence="10">
    <location>
        <begin position="191"/>
        <end position="294"/>
    </location>
</feature>
<evidence type="ECO:0000313" key="13">
    <source>
        <dbReference type="EMBL" id="KAK3248624.1"/>
    </source>
</evidence>
<evidence type="ECO:0000259" key="9">
    <source>
        <dbReference type="Pfam" id="PF23377"/>
    </source>
</evidence>
<dbReference type="InterPro" id="IPR039857">
    <property type="entry name" value="Ift122/121"/>
</dbReference>